<accession>A0A4Z0Y793</accession>
<gene>
    <name evidence="2" type="primary">fruB</name>
    <name evidence="2" type="ORF">CAGA_20050</name>
</gene>
<feature type="domain" description="PTS EIIA type-2" evidence="1">
    <location>
        <begin position="1"/>
        <end position="147"/>
    </location>
</feature>
<dbReference type="Pfam" id="PF00359">
    <property type="entry name" value="PTS_EIIA_2"/>
    <property type="match status" value="1"/>
</dbReference>
<keyword evidence="3" id="KW-1185">Reference proteome</keyword>
<comment type="caution">
    <text evidence="2">The sequence shown here is derived from an EMBL/GenBank/DDBJ whole genome shotgun (WGS) entry which is preliminary data.</text>
</comment>
<dbReference type="InterPro" id="IPR016152">
    <property type="entry name" value="PTrfase/Anion_transptr"/>
</dbReference>
<name>A0A4Z0Y793_9FIRM</name>
<evidence type="ECO:0000313" key="2">
    <source>
        <dbReference type="EMBL" id="TGJ75798.1"/>
    </source>
</evidence>
<evidence type="ECO:0000313" key="3">
    <source>
        <dbReference type="Proteomes" id="UP000297714"/>
    </source>
</evidence>
<dbReference type="RefSeq" id="WP_135660377.1">
    <property type="nucleotide sequence ID" value="NZ_JAJUFJ010000009.1"/>
</dbReference>
<sequence>MLRKDLIRLDLDVANREEAIRTLAEDFVQAGVVKPSFVDAVLEREQRSPTALPAIAYDIAIPHTVSAHVITPAMNVAVLKHPVEFRQMGSPEITLYPKVLFMLAISDPKDQLFLLRRIMKMLQNKELLNQVRGAQTKDEIYDFLKPVIDA</sequence>
<proteinExistence type="predicted"/>
<reference evidence="2 3" key="1">
    <citation type="submission" date="2019-04" db="EMBL/GenBank/DDBJ databases">
        <authorList>
            <person name="Poehlein A."/>
            <person name="Bengelsdorf F.R."/>
            <person name="Duerre P."/>
            <person name="Daniel R."/>
        </authorList>
    </citation>
    <scope>NUCLEOTIDE SEQUENCE [LARGE SCALE GENOMIC DNA]</scope>
    <source>
        <strain evidence="2 3">BS-1</strain>
    </source>
</reference>
<dbReference type="Gene3D" id="3.40.930.10">
    <property type="entry name" value="Mannitol-specific EII, Chain A"/>
    <property type="match status" value="1"/>
</dbReference>
<dbReference type="Proteomes" id="UP000297714">
    <property type="component" value="Unassembled WGS sequence"/>
</dbReference>
<protein>
    <submittedName>
        <fullName evidence="2">Multiphosphoryl transfer protein</fullName>
    </submittedName>
</protein>
<dbReference type="PROSITE" id="PS51094">
    <property type="entry name" value="PTS_EIIA_TYPE_2"/>
    <property type="match status" value="1"/>
</dbReference>
<dbReference type="InterPro" id="IPR051541">
    <property type="entry name" value="PTS_SugarTrans_NitroReg"/>
</dbReference>
<dbReference type="PANTHER" id="PTHR47738:SF3">
    <property type="entry name" value="PHOSPHOTRANSFERASE SYSTEM MANNITOL_FRUCTOSE-SPECIFIC IIA DOMAIN CONTAINING PROTEIN"/>
    <property type="match status" value="1"/>
</dbReference>
<dbReference type="OrthoDB" id="370976at2"/>
<dbReference type="EMBL" id="SRMQ01000010">
    <property type="protein sequence ID" value="TGJ75798.1"/>
    <property type="molecule type" value="Genomic_DNA"/>
</dbReference>
<organism evidence="2 3">
    <name type="scientific">Caproiciproducens galactitolivorans</name>
    <dbReference type="NCBI Taxonomy" id="642589"/>
    <lineage>
        <taxon>Bacteria</taxon>
        <taxon>Bacillati</taxon>
        <taxon>Bacillota</taxon>
        <taxon>Clostridia</taxon>
        <taxon>Eubacteriales</taxon>
        <taxon>Acutalibacteraceae</taxon>
        <taxon>Caproiciproducens</taxon>
    </lineage>
</organism>
<dbReference type="SUPFAM" id="SSF55804">
    <property type="entry name" value="Phoshotransferase/anion transport protein"/>
    <property type="match status" value="1"/>
</dbReference>
<dbReference type="AlphaFoldDB" id="A0A4Z0Y793"/>
<dbReference type="CDD" id="cd00211">
    <property type="entry name" value="PTS_IIA_fru"/>
    <property type="match status" value="1"/>
</dbReference>
<dbReference type="PANTHER" id="PTHR47738">
    <property type="entry name" value="PTS SYSTEM FRUCTOSE-LIKE EIIA COMPONENT-RELATED"/>
    <property type="match status" value="1"/>
</dbReference>
<dbReference type="InterPro" id="IPR002178">
    <property type="entry name" value="PTS_EIIA_type-2_dom"/>
</dbReference>
<evidence type="ECO:0000259" key="1">
    <source>
        <dbReference type="PROSITE" id="PS51094"/>
    </source>
</evidence>